<name>A0A812AR63_ACAPH</name>
<feature type="transmembrane region" description="Helical" evidence="1">
    <location>
        <begin position="60"/>
        <end position="87"/>
    </location>
</feature>
<keyword evidence="3" id="KW-1185">Reference proteome</keyword>
<sequence length="205" mass="23462">MLSFYFIPLIRADHILGMLSVYLSIGSCPSVDLLSPPSQSVHISQKASLHLSQAARRTRYLFYFLPFLGALTIYVSIYIGVCLYLSVDMSFFLSKSLHASQQKSFSSISVSDVQRFGSLSLFNRCRFLLLPFCSKLLNLSLCSYLFLNFSESIFSSVHVYLFMSISRSVFIPSQILHSSEYIYLLVVSRHLCFFFCLFESVHVYH</sequence>
<feature type="transmembrane region" description="Helical" evidence="1">
    <location>
        <begin position="153"/>
        <end position="170"/>
    </location>
</feature>
<organism evidence="2 3">
    <name type="scientific">Acanthosepion pharaonis</name>
    <name type="common">Pharaoh cuttlefish</name>
    <name type="synonym">Sepia pharaonis</name>
    <dbReference type="NCBI Taxonomy" id="158019"/>
    <lineage>
        <taxon>Eukaryota</taxon>
        <taxon>Metazoa</taxon>
        <taxon>Spiralia</taxon>
        <taxon>Lophotrochozoa</taxon>
        <taxon>Mollusca</taxon>
        <taxon>Cephalopoda</taxon>
        <taxon>Coleoidea</taxon>
        <taxon>Decapodiformes</taxon>
        <taxon>Sepiida</taxon>
        <taxon>Sepiina</taxon>
        <taxon>Sepiidae</taxon>
        <taxon>Acanthosepion</taxon>
    </lineage>
</organism>
<dbReference type="Proteomes" id="UP000597762">
    <property type="component" value="Unassembled WGS sequence"/>
</dbReference>
<protein>
    <submittedName>
        <fullName evidence="2">Uncharacterized protein</fullName>
    </submittedName>
</protein>
<keyword evidence="1" id="KW-0812">Transmembrane</keyword>
<evidence type="ECO:0000256" key="1">
    <source>
        <dbReference type="SAM" id="Phobius"/>
    </source>
</evidence>
<gene>
    <name evidence="2" type="ORF">SPHA_3591</name>
</gene>
<accession>A0A812AR63</accession>
<feature type="transmembrane region" description="Helical" evidence="1">
    <location>
        <begin position="182"/>
        <end position="204"/>
    </location>
</feature>
<evidence type="ECO:0000313" key="3">
    <source>
        <dbReference type="Proteomes" id="UP000597762"/>
    </source>
</evidence>
<dbReference type="AlphaFoldDB" id="A0A812AR63"/>
<dbReference type="EMBL" id="CAHIKZ030000108">
    <property type="protein sequence ID" value="CAE1152825.1"/>
    <property type="molecule type" value="Genomic_DNA"/>
</dbReference>
<keyword evidence="1" id="KW-0472">Membrane</keyword>
<keyword evidence="1" id="KW-1133">Transmembrane helix</keyword>
<reference evidence="2" key="1">
    <citation type="submission" date="2021-01" db="EMBL/GenBank/DDBJ databases">
        <authorList>
            <person name="Li R."/>
            <person name="Bekaert M."/>
        </authorList>
    </citation>
    <scope>NUCLEOTIDE SEQUENCE</scope>
    <source>
        <strain evidence="2">Farmed</strain>
    </source>
</reference>
<comment type="caution">
    <text evidence="2">The sequence shown here is derived from an EMBL/GenBank/DDBJ whole genome shotgun (WGS) entry which is preliminary data.</text>
</comment>
<evidence type="ECO:0000313" key="2">
    <source>
        <dbReference type="EMBL" id="CAE1152825.1"/>
    </source>
</evidence>
<proteinExistence type="predicted"/>